<comment type="catalytic activity">
    <reaction evidence="16">
        <text>(6S)-5,6,7,8-tetrahydrofolyl-(gamma-L-Glu)(n) + L-glutamate + ATP = (6S)-5,6,7,8-tetrahydrofolyl-(gamma-L-Glu)(n+1) + ADP + phosphate + H(+)</text>
        <dbReference type="Rhea" id="RHEA:10580"/>
        <dbReference type="Rhea" id="RHEA-COMP:14738"/>
        <dbReference type="Rhea" id="RHEA-COMP:14740"/>
        <dbReference type="ChEBI" id="CHEBI:15378"/>
        <dbReference type="ChEBI" id="CHEBI:29985"/>
        <dbReference type="ChEBI" id="CHEBI:30616"/>
        <dbReference type="ChEBI" id="CHEBI:43474"/>
        <dbReference type="ChEBI" id="CHEBI:141005"/>
        <dbReference type="ChEBI" id="CHEBI:456216"/>
        <dbReference type="EC" id="6.3.2.17"/>
    </reaction>
</comment>
<evidence type="ECO:0000256" key="12">
    <source>
        <dbReference type="ARBA" id="ARBA00022840"/>
    </source>
</evidence>
<dbReference type="SUPFAM" id="SSF53244">
    <property type="entry name" value="MurD-like peptide ligases, peptide-binding domain"/>
    <property type="match status" value="1"/>
</dbReference>
<dbReference type="GO" id="GO:0004326">
    <property type="term" value="F:tetrahydrofolylpolyglutamate synthase activity"/>
    <property type="evidence" value="ECO:0007669"/>
    <property type="project" value="UniProtKB-EC"/>
</dbReference>
<dbReference type="GO" id="GO:0005737">
    <property type="term" value="C:cytoplasm"/>
    <property type="evidence" value="ECO:0007669"/>
    <property type="project" value="TreeGrafter"/>
</dbReference>
<keyword evidence="13" id="KW-0460">Magnesium</keyword>
<organism evidence="21 22">
    <name type="scientific">Carbonactinospora thermoautotrophica</name>
    <dbReference type="NCBI Taxonomy" id="1469144"/>
    <lineage>
        <taxon>Bacteria</taxon>
        <taxon>Bacillati</taxon>
        <taxon>Actinomycetota</taxon>
        <taxon>Actinomycetes</taxon>
        <taxon>Kitasatosporales</taxon>
        <taxon>Carbonactinosporaceae</taxon>
        <taxon>Carbonactinospora</taxon>
    </lineage>
</organism>
<dbReference type="EMBL" id="JYIJ01000018">
    <property type="protein sequence ID" value="KWX00052.1"/>
    <property type="molecule type" value="Genomic_DNA"/>
</dbReference>
<keyword evidence="14" id="KW-0289">Folate biosynthesis</keyword>
<dbReference type="PATRIC" id="fig|1469144.8.peg.1772"/>
<dbReference type="FunFam" id="3.40.1190.10:FF:000004">
    <property type="entry name" value="Dihydrofolate synthase/folylpolyglutamate synthase"/>
    <property type="match status" value="1"/>
</dbReference>
<evidence type="ECO:0000256" key="6">
    <source>
        <dbReference type="ARBA" id="ARBA00013023"/>
    </source>
</evidence>
<evidence type="ECO:0000256" key="13">
    <source>
        <dbReference type="ARBA" id="ARBA00022842"/>
    </source>
</evidence>
<evidence type="ECO:0000256" key="14">
    <source>
        <dbReference type="ARBA" id="ARBA00022909"/>
    </source>
</evidence>
<dbReference type="InterPro" id="IPR036565">
    <property type="entry name" value="Mur-like_cat_sf"/>
</dbReference>
<dbReference type="Gene3D" id="3.40.1190.10">
    <property type="entry name" value="Mur-like, catalytic domain"/>
    <property type="match status" value="1"/>
</dbReference>
<dbReference type="PIRSF" id="PIRSF001563">
    <property type="entry name" value="Folylpolyglu_synth"/>
    <property type="match status" value="1"/>
</dbReference>
<keyword evidence="9 18" id="KW-0436">Ligase</keyword>
<keyword evidence="11 18" id="KW-0547">Nucleotide-binding</keyword>
<dbReference type="EC" id="6.3.2.12" evidence="6"/>
<accession>A0A132MRN2</accession>
<dbReference type="InterPro" id="IPR001645">
    <property type="entry name" value="Folylpolyglutamate_synth"/>
</dbReference>
<evidence type="ECO:0000313" key="21">
    <source>
        <dbReference type="EMBL" id="KWX00052.1"/>
    </source>
</evidence>
<protein>
    <recommendedName>
        <fullName evidence="8">Dihydrofolate synthase/folylpolyglutamate synthase</fullName>
        <ecNumber evidence="6">6.3.2.12</ecNumber>
        <ecNumber evidence="7">6.3.2.17</ecNumber>
    </recommendedName>
    <alternativeName>
        <fullName evidence="15">Tetrahydrofolylpolyglutamate synthase</fullName>
    </alternativeName>
</protein>
<dbReference type="AlphaFoldDB" id="A0A132MRN2"/>
<evidence type="ECO:0000259" key="20">
    <source>
        <dbReference type="Pfam" id="PF08245"/>
    </source>
</evidence>
<dbReference type="Pfam" id="PF02875">
    <property type="entry name" value="Mur_ligase_C"/>
    <property type="match status" value="1"/>
</dbReference>
<comment type="subunit">
    <text evidence="5">Monomer.</text>
</comment>
<name>A0A132MRN2_9ACTN</name>
<comment type="similarity">
    <text evidence="4 18">Belongs to the folylpolyglutamate synthase family.</text>
</comment>
<evidence type="ECO:0000256" key="4">
    <source>
        <dbReference type="ARBA" id="ARBA00008276"/>
    </source>
</evidence>
<evidence type="ECO:0000256" key="10">
    <source>
        <dbReference type="ARBA" id="ARBA00022723"/>
    </source>
</evidence>
<dbReference type="Proteomes" id="UP000070659">
    <property type="component" value="Unassembled WGS sequence"/>
</dbReference>
<dbReference type="GO" id="GO:0046656">
    <property type="term" value="P:folic acid biosynthetic process"/>
    <property type="evidence" value="ECO:0007669"/>
    <property type="project" value="UniProtKB-KW"/>
</dbReference>
<comment type="pathway">
    <text evidence="2">Cofactor biosynthesis; tetrahydrofolate biosynthesis; 7,8-dihydrofolate from 2-amino-4-hydroxy-6-hydroxymethyl-7,8-dihydropteridine diphosphate and 4-aminobenzoate: step 2/2.</text>
</comment>
<evidence type="ECO:0000256" key="11">
    <source>
        <dbReference type="ARBA" id="ARBA00022741"/>
    </source>
</evidence>
<reference evidence="21 22" key="1">
    <citation type="submission" date="2015-02" db="EMBL/GenBank/DDBJ databases">
        <title>Physiological reanalysis, assessment of diazotrophy, and genome sequences of multiple isolates of Streptomyces thermoautotrophicus.</title>
        <authorList>
            <person name="MacKellar D.C."/>
            <person name="Lieber L."/>
            <person name="Norman J."/>
            <person name="Bolger A."/>
            <person name="Tobin C."/>
            <person name="Murray J.W."/>
            <person name="Prell J."/>
        </authorList>
    </citation>
    <scope>NUCLEOTIDE SEQUENCE [LARGE SCALE GENOMIC DNA]</scope>
    <source>
        <strain evidence="21 22">UBT1</strain>
    </source>
</reference>
<comment type="pathway">
    <text evidence="3">Cofactor biosynthesis; tetrahydrofolylpolyglutamate biosynthesis.</text>
</comment>
<evidence type="ECO:0000256" key="18">
    <source>
        <dbReference type="PIRNR" id="PIRNR001563"/>
    </source>
</evidence>
<keyword evidence="12 18" id="KW-0067">ATP-binding</keyword>
<keyword evidence="10" id="KW-0479">Metal-binding</keyword>
<evidence type="ECO:0000256" key="8">
    <source>
        <dbReference type="ARBA" id="ARBA00019357"/>
    </source>
</evidence>
<evidence type="ECO:0000256" key="9">
    <source>
        <dbReference type="ARBA" id="ARBA00022598"/>
    </source>
</evidence>
<evidence type="ECO:0000256" key="2">
    <source>
        <dbReference type="ARBA" id="ARBA00004799"/>
    </source>
</evidence>
<dbReference type="InterPro" id="IPR004101">
    <property type="entry name" value="Mur_ligase_C"/>
</dbReference>
<comment type="caution">
    <text evidence="21">The sequence shown here is derived from an EMBL/GenBank/DDBJ whole genome shotgun (WGS) entry which is preliminary data.</text>
</comment>
<dbReference type="Gene3D" id="3.90.190.20">
    <property type="entry name" value="Mur ligase, C-terminal domain"/>
    <property type="match status" value="1"/>
</dbReference>
<feature type="domain" description="Mur ligase central" evidence="20">
    <location>
        <begin position="55"/>
        <end position="282"/>
    </location>
</feature>
<evidence type="ECO:0000256" key="16">
    <source>
        <dbReference type="ARBA" id="ARBA00047493"/>
    </source>
</evidence>
<feature type="domain" description="Mur ligase C-terminal" evidence="19">
    <location>
        <begin position="308"/>
        <end position="434"/>
    </location>
</feature>
<proteinExistence type="inferred from homology"/>
<evidence type="ECO:0000256" key="3">
    <source>
        <dbReference type="ARBA" id="ARBA00005150"/>
    </source>
</evidence>
<dbReference type="NCBIfam" id="TIGR01499">
    <property type="entry name" value="folC"/>
    <property type="match status" value="1"/>
</dbReference>
<evidence type="ECO:0000256" key="15">
    <source>
        <dbReference type="ARBA" id="ARBA00030592"/>
    </source>
</evidence>
<dbReference type="InterPro" id="IPR036615">
    <property type="entry name" value="Mur_ligase_C_dom_sf"/>
</dbReference>
<dbReference type="InterPro" id="IPR013221">
    <property type="entry name" value="Mur_ligase_cen"/>
</dbReference>
<evidence type="ECO:0000256" key="7">
    <source>
        <dbReference type="ARBA" id="ARBA00013025"/>
    </source>
</evidence>
<dbReference type="NCBIfam" id="NF047860">
    <property type="entry name" value="Tet-DihydfolSynFolCMyb"/>
    <property type="match status" value="1"/>
</dbReference>
<dbReference type="GO" id="GO:0046872">
    <property type="term" value="F:metal ion binding"/>
    <property type="evidence" value="ECO:0007669"/>
    <property type="project" value="UniProtKB-KW"/>
</dbReference>
<evidence type="ECO:0000259" key="19">
    <source>
        <dbReference type="Pfam" id="PF02875"/>
    </source>
</evidence>
<dbReference type="PANTHER" id="PTHR11136">
    <property type="entry name" value="FOLYLPOLYGLUTAMATE SYNTHASE-RELATED"/>
    <property type="match status" value="1"/>
</dbReference>
<sequence>MSKPVDPQVAEEFRRVEKELTARFPESRPQPSLDRIRALVDLLGEPQRAYPVIHVTGTNGKTSTSRMIDTLLRAFNLRTGRYTSPHVESVTERISIDGEPISVARFVETYDDVAPYVRLVDAQQPVRMSYFEVLVGMAYAAFADAPVDVAVVEVGMGGAWDATNVADGQVAVVTPISLDHTHYLGDTTEQIAREKAGIIKPGTLAILAQQPLDAAQVLLRRAVEVDATVAREGLEFGVLRRDVAMGGQLLRLQGLGGVYDEVFLPLHGAHQAHNASCALAAVEAFFGGKQQLDADVVRQAFATVTSPGRLEVVRRGPTVLLDAAHNPAGARATAEALTEAFTFTRLVGVIGMMGDKDVQGVLEAFEPVLDQVVVTQAATDRALPAGELAEVAREVFGEHRVEVAPRMDDALDTAIRLAEEEGELGGGGVLVTGSVVTVGEARRLVRKS</sequence>
<evidence type="ECO:0000256" key="1">
    <source>
        <dbReference type="ARBA" id="ARBA00001946"/>
    </source>
</evidence>
<evidence type="ECO:0000256" key="17">
    <source>
        <dbReference type="ARBA" id="ARBA00049161"/>
    </source>
</evidence>
<evidence type="ECO:0000256" key="5">
    <source>
        <dbReference type="ARBA" id="ARBA00011245"/>
    </source>
</evidence>
<dbReference type="EC" id="6.3.2.17" evidence="7"/>
<evidence type="ECO:0000313" key="22">
    <source>
        <dbReference type="Proteomes" id="UP000070659"/>
    </source>
</evidence>
<gene>
    <name evidence="21" type="ORF">TH66_13935</name>
</gene>
<comment type="catalytic activity">
    <reaction evidence="17">
        <text>7,8-dihydropteroate + L-glutamate + ATP = 7,8-dihydrofolate + ADP + phosphate + H(+)</text>
        <dbReference type="Rhea" id="RHEA:23584"/>
        <dbReference type="ChEBI" id="CHEBI:15378"/>
        <dbReference type="ChEBI" id="CHEBI:17839"/>
        <dbReference type="ChEBI" id="CHEBI:29985"/>
        <dbReference type="ChEBI" id="CHEBI:30616"/>
        <dbReference type="ChEBI" id="CHEBI:43474"/>
        <dbReference type="ChEBI" id="CHEBI:57451"/>
        <dbReference type="ChEBI" id="CHEBI:456216"/>
        <dbReference type="EC" id="6.3.2.12"/>
    </reaction>
</comment>
<dbReference type="GO" id="GO:0005524">
    <property type="term" value="F:ATP binding"/>
    <property type="evidence" value="ECO:0007669"/>
    <property type="project" value="UniProtKB-KW"/>
</dbReference>
<dbReference type="PANTHER" id="PTHR11136:SF0">
    <property type="entry name" value="DIHYDROFOLATE SYNTHETASE-RELATED"/>
    <property type="match status" value="1"/>
</dbReference>
<dbReference type="SUPFAM" id="SSF53623">
    <property type="entry name" value="MurD-like peptide ligases, catalytic domain"/>
    <property type="match status" value="1"/>
</dbReference>
<dbReference type="Pfam" id="PF08245">
    <property type="entry name" value="Mur_ligase_M"/>
    <property type="match status" value="1"/>
</dbReference>
<dbReference type="GO" id="GO:0008841">
    <property type="term" value="F:dihydrofolate synthase activity"/>
    <property type="evidence" value="ECO:0007669"/>
    <property type="project" value="UniProtKB-EC"/>
</dbReference>
<comment type="cofactor">
    <cofactor evidence="1">
        <name>Mg(2+)</name>
        <dbReference type="ChEBI" id="CHEBI:18420"/>
    </cofactor>
</comment>